<dbReference type="EMBL" id="SZNK01000001">
    <property type="protein sequence ID" value="TKI55455.1"/>
    <property type="molecule type" value="Genomic_DNA"/>
</dbReference>
<reference evidence="2 3" key="1">
    <citation type="submission" date="2019-04" db="EMBL/GenBank/DDBJ databases">
        <title>Whole genome sequencing of Brevibacillus sp. TGS2-1.</title>
        <authorList>
            <person name="Choi A."/>
        </authorList>
    </citation>
    <scope>NUCLEOTIDE SEQUENCE [LARGE SCALE GENOMIC DNA]</scope>
    <source>
        <strain evidence="2 3">TGS2-1</strain>
    </source>
</reference>
<accession>A0A4U2Y5R0</accession>
<dbReference type="OrthoDB" id="9803764at2"/>
<comment type="caution">
    <text evidence="2">The sequence shown here is derived from an EMBL/GenBank/DDBJ whole genome shotgun (WGS) entry which is preliminary data.</text>
</comment>
<proteinExistence type="predicted"/>
<dbReference type="AlphaFoldDB" id="A0A4U2Y5R0"/>
<dbReference type="CDD" id="cd03139">
    <property type="entry name" value="GATase1_PfpI_2"/>
    <property type="match status" value="1"/>
</dbReference>
<evidence type="ECO:0000313" key="2">
    <source>
        <dbReference type="EMBL" id="TKI55455.1"/>
    </source>
</evidence>
<keyword evidence="3" id="KW-1185">Reference proteome</keyword>
<sequence length="218" mass="23663">MEVAILLYNGVTALDAIGPYEAFAGSMKCKIKFVAKEKGLIQLDSKMGYLHAEYCYAEVHSADVLIVPGGIGCKELMNDEETLNWIRQLHKTSKWTTSVCSGSMVFGAAGLLEGVPATSHWFVCESLRALGAIPQEERVVHHGKIVTAAGVSSGIDMALQVVAWEFGVEIAQATQLTLEYDPKPPFDAGSVKTAPPAIVQYTKKVYTELMGSENFFVE</sequence>
<evidence type="ECO:0000313" key="3">
    <source>
        <dbReference type="Proteomes" id="UP000307841"/>
    </source>
</evidence>
<dbReference type="Proteomes" id="UP000307841">
    <property type="component" value="Unassembled WGS sequence"/>
</dbReference>
<dbReference type="Pfam" id="PF01965">
    <property type="entry name" value="DJ-1_PfpI"/>
    <property type="match status" value="1"/>
</dbReference>
<organism evidence="2 3">
    <name type="scientific">Brevibacillus antibioticus</name>
    <dbReference type="NCBI Taxonomy" id="2570228"/>
    <lineage>
        <taxon>Bacteria</taxon>
        <taxon>Bacillati</taxon>
        <taxon>Bacillota</taxon>
        <taxon>Bacilli</taxon>
        <taxon>Bacillales</taxon>
        <taxon>Paenibacillaceae</taxon>
        <taxon>Brevibacillus</taxon>
    </lineage>
</organism>
<feature type="domain" description="DJ-1/PfpI" evidence="1">
    <location>
        <begin position="2"/>
        <end position="162"/>
    </location>
</feature>
<protein>
    <submittedName>
        <fullName evidence="2">DJ-1/PfpI family protein</fullName>
    </submittedName>
</protein>
<dbReference type="PANTHER" id="PTHR43130:SF2">
    <property type="entry name" value="DJ-1_PFPI DOMAIN-CONTAINING PROTEIN"/>
    <property type="match status" value="1"/>
</dbReference>
<dbReference type="InterPro" id="IPR029062">
    <property type="entry name" value="Class_I_gatase-like"/>
</dbReference>
<dbReference type="InterPro" id="IPR052158">
    <property type="entry name" value="INH-QAR"/>
</dbReference>
<dbReference type="InterPro" id="IPR002818">
    <property type="entry name" value="DJ-1/PfpI"/>
</dbReference>
<gene>
    <name evidence="2" type="ORF">E8L90_08350</name>
</gene>
<dbReference type="RefSeq" id="WP_137028882.1">
    <property type="nucleotide sequence ID" value="NZ_SZNK01000001.1"/>
</dbReference>
<dbReference type="GO" id="GO:0006355">
    <property type="term" value="P:regulation of DNA-templated transcription"/>
    <property type="evidence" value="ECO:0007669"/>
    <property type="project" value="TreeGrafter"/>
</dbReference>
<dbReference type="PANTHER" id="PTHR43130">
    <property type="entry name" value="ARAC-FAMILY TRANSCRIPTIONAL REGULATOR"/>
    <property type="match status" value="1"/>
</dbReference>
<dbReference type="Gene3D" id="3.40.50.880">
    <property type="match status" value="1"/>
</dbReference>
<dbReference type="SUPFAM" id="SSF52317">
    <property type="entry name" value="Class I glutamine amidotransferase-like"/>
    <property type="match status" value="1"/>
</dbReference>
<name>A0A4U2Y5R0_9BACL</name>
<evidence type="ECO:0000259" key="1">
    <source>
        <dbReference type="Pfam" id="PF01965"/>
    </source>
</evidence>